<protein>
    <submittedName>
        <fullName evidence="1">SRPBCC family protein</fullName>
    </submittedName>
</protein>
<dbReference type="PANTHER" id="PTHR39683">
    <property type="entry name" value="CONSERVED PROTEIN TB16.3"/>
    <property type="match status" value="1"/>
</dbReference>
<dbReference type="SUPFAM" id="SSF55961">
    <property type="entry name" value="Bet v1-like"/>
    <property type="match status" value="1"/>
</dbReference>
<accession>A0A9X4RCS2</accession>
<dbReference type="InterPro" id="IPR019587">
    <property type="entry name" value="Polyketide_cyclase/dehydratase"/>
</dbReference>
<dbReference type="CDD" id="cd07819">
    <property type="entry name" value="SRPBCC_2"/>
    <property type="match status" value="1"/>
</dbReference>
<dbReference type="Pfam" id="PF10604">
    <property type="entry name" value="Polyketide_cyc2"/>
    <property type="match status" value="1"/>
</dbReference>
<dbReference type="AlphaFoldDB" id="A0A9X4RCS2"/>
<keyword evidence="2" id="KW-1185">Reference proteome</keyword>
<sequence>MAVSGHAEIDIAATPEQVMDGIAAIDALPTWSSAHKSASVETTYDDGRPKRVRMAVSVMGITDEQVVEYSWEGSEKVTWTLIESTQQKAQDGSYVLTATDKGTHAAFDLTVDLKIPVPGFIVKKAQKQAIETATKGIKKFVEGR</sequence>
<dbReference type="Proteomes" id="UP001152755">
    <property type="component" value="Unassembled WGS sequence"/>
</dbReference>
<proteinExistence type="predicted"/>
<dbReference type="InterPro" id="IPR023393">
    <property type="entry name" value="START-like_dom_sf"/>
</dbReference>
<dbReference type="RefSeq" id="WP_277832834.1">
    <property type="nucleotide sequence ID" value="NZ_JAAIVF010000003.1"/>
</dbReference>
<gene>
    <name evidence="1" type="ORF">NVS88_04925</name>
</gene>
<name>A0A9X4RCS2_9ACTN</name>
<reference evidence="1" key="1">
    <citation type="submission" date="2022-08" db="EMBL/GenBank/DDBJ databases">
        <title>Genome analysis of Corynebacteriales strain.</title>
        <authorList>
            <person name="Lee S.D."/>
        </authorList>
    </citation>
    <scope>NUCLEOTIDE SEQUENCE</scope>
    <source>
        <strain evidence="1">D3-21</strain>
    </source>
</reference>
<evidence type="ECO:0000313" key="1">
    <source>
        <dbReference type="EMBL" id="MDG3013898.1"/>
    </source>
</evidence>
<comment type="caution">
    <text evidence="1">The sequence shown here is derived from an EMBL/GenBank/DDBJ whole genome shotgun (WGS) entry which is preliminary data.</text>
</comment>
<dbReference type="Gene3D" id="3.30.530.20">
    <property type="match status" value="1"/>
</dbReference>
<dbReference type="EMBL" id="JANRHA010000002">
    <property type="protein sequence ID" value="MDG3013898.1"/>
    <property type="molecule type" value="Genomic_DNA"/>
</dbReference>
<evidence type="ECO:0000313" key="2">
    <source>
        <dbReference type="Proteomes" id="UP001152755"/>
    </source>
</evidence>
<organism evidence="1 2">
    <name type="scientific">Speluncibacter jeojiensis</name>
    <dbReference type="NCBI Taxonomy" id="2710754"/>
    <lineage>
        <taxon>Bacteria</taxon>
        <taxon>Bacillati</taxon>
        <taxon>Actinomycetota</taxon>
        <taxon>Actinomycetes</taxon>
        <taxon>Mycobacteriales</taxon>
        <taxon>Speluncibacteraceae</taxon>
        <taxon>Speluncibacter</taxon>
    </lineage>
</organism>
<dbReference type="PANTHER" id="PTHR39683:SF4">
    <property type="entry name" value="COENZYME Q-BINDING PROTEIN COQ10 START DOMAIN-CONTAINING PROTEIN"/>
    <property type="match status" value="1"/>
</dbReference>